<evidence type="ECO:0000259" key="1">
    <source>
        <dbReference type="Pfam" id="PF04230"/>
    </source>
</evidence>
<dbReference type="Pfam" id="PF04230">
    <property type="entry name" value="PS_pyruv_trans"/>
    <property type="match status" value="1"/>
</dbReference>
<dbReference type="RefSeq" id="WP_272462258.1">
    <property type="nucleotide sequence ID" value="NZ_JAPFQL010000040.1"/>
</dbReference>
<organism evidence="2 3">
    <name type="scientific">Intrasporangium calvum</name>
    <dbReference type="NCBI Taxonomy" id="53358"/>
    <lineage>
        <taxon>Bacteria</taxon>
        <taxon>Bacillati</taxon>
        <taxon>Actinomycetota</taxon>
        <taxon>Actinomycetes</taxon>
        <taxon>Micrococcales</taxon>
        <taxon>Intrasporangiaceae</taxon>
        <taxon>Intrasporangium</taxon>
    </lineage>
</organism>
<keyword evidence="2" id="KW-0808">Transferase</keyword>
<comment type="caution">
    <text evidence="2">The sequence shown here is derived from an EMBL/GenBank/DDBJ whole genome shotgun (WGS) entry which is preliminary data.</text>
</comment>
<name>A0ABT5GHR3_9MICO</name>
<proteinExistence type="predicted"/>
<protein>
    <submittedName>
        <fullName evidence="2">Polysaccharide pyruvyl transferase family protein</fullName>
    </submittedName>
</protein>
<reference evidence="2 3" key="1">
    <citation type="submission" date="2022-11" db="EMBL/GenBank/DDBJ databases">
        <title>Anaerobic phenanthrene biodegradation by a DNRA strain PheN6.</title>
        <authorList>
            <person name="Zhang Z."/>
        </authorList>
    </citation>
    <scope>NUCLEOTIDE SEQUENCE [LARGE SCALE GENOMIC DNA]</scope>
    <source>
        <strain evidence="2 3">PheN6</strain>
    </source>
</reference>
<feature type="domain" description="Polysaccharide pyruvyl transferase" evidence="1">
    <location>
        <begin position="104"/>
        <end position="217"/>
    </location>
</feature>
<dbReference type="InterPro" id="IPR007345">
    <property type="entry name" value="Polysacch_pyruvyl_Trfase"/>
</dbReference>
<keyword evidence="3" id="KW-1185">Reference proteome</keyword>
<sequence length="301" mass="33158">MEYDHPARRRARAARRLLGAGLRPEVWRGGTSVEGYWWDGHENFGDAMTPWLLPRYGVVPIHREPARARFVGVGSILEFLPEAFDGLIWGSGLMHETPRPLPDATVLAVRGRLTHELLGSPPVRALGDPGLLVARHRRRRAPRWQLGIAAHGHHRDDAHLRALAAAHPGRVRLIDVNRSVPRVVHDITSCGAVLATSLHGLITADAFGIPAAWFVWSPALSGGDFKFRDYESVVSPGSSRRFSLDPEMDVDQLVRETAQVSATSVADCVRALEAATHELQRIARQGARFPAATVRQVLDRG</sequence>
<gene>
    <name evidence="2" type="ORF">OO014_10460</name>
</gene>
<dbReference type="GO" id="GO:0016740">
    <property type="term" value="F:transferase activity"/>
    <property type="evidence" value="ECO:0007669"/>
    <property type="project" value="UniProtKB-KW"/>
</dbReference>
<evidence type="ECO:0000313" key="2">
    <source>
        <dbReference type="EMBL" id="MDC5697682.1"/>
    </source>
</evidence>
<accession>A0ABT5GHR3</accession>
<dbReference type="EMBL" id="JAPFQL010000040">
    <property type="protein sequence ID" value="MDC5697682.1"/>
    <property type="molecule type" value="Genomic_DNA"/>
</dbReference>
<evidence type="ECO:0000313" key="3">
    <source>
        <dbReference type="Proteomes" id="UP001150259"/>
    </source>
</evidence>
<dbReference type="Proteomes" id="UP001150259">
    <property type="component" value="Unassembled WGS sequence"/>
</dbReference>